<dbReference type="GO" id="GO:0015074">
    <property type="term" value="P:DNA integration"/>
    <property type="evidence" value="ECO:0007669"/>
    <property type="project" value="InterPro"/>
</dbReference>
<dbReference type="SUPFAM" id="SSF56349">
    <property type="entry name" value="DNA breaking-rejoining enzymes"/>
    <property type="match status" value="1"/>
</dbReference>
<evidence type="ECO:0000313" key="3">
    <source>
        <dbReference type="EMBL" id="EPQ55141.1"/>
    </source>
</evidence>
<dbReference type="GO" id="GO:0003677">
    <property type="term" value="F:DNA binding"/>
    <property type="evidence" value="ECO:0007669"/>
    <property type="project" value="InterPro"/>
</dbReference>
<dbReference type="STRING" id="670483.S7Q535"/>
<evidence type="ECO:0000313" key="4">
    <source>
        <dbReference type="Proteomes" id="UP000030669"/>
    </source>
</evidence>
<dbReference type="OrthoDB" id="164951at2759"/>
<sequence length="609" mass="68694">AAASLDQLRILTESSKKDNLHSQNTNKAYNRHIKNGKKFLADLVQARKAASQADADCPKDVEESINLDALEVAFEKPPNQYSALGLELYLTEKCIKQNLKEQTAVQIYSAFKRMWQEMDAETYRGDYSYDPKSKVVRGNPALSAGVQDLWHSLRNRSRAAHGTRTHHAEAIGIEDMRAIMAWSEIHFPAHLLSCTITDAGFLFQAIVHFEMRAFLATAFTLWTRNNELCALKGKDFREGCVGPAPYYFPHDKVTLDQRKGWQSRPGSGAHSQGRTYEIHAQPKTPEICMRTHLSRWLRLREKVLGRRMTEEEYVFPHISPNGLIHTSQALNHDVVQKTLDDFAKQAGLDKNFSTHSFRRGGAQYRFIWAPIGQRWSLARVRWWGGWSEGERTDTLIRYLLDEITALENEHGDALAPVQTRRDLTFNGEDSLAAPVTVAEHREHADSLDRKLDSFITFFVAYLHGNGPSPPMTAPTMAASSSHSSVSPSVLPVPPIIMSPTHTLGSAGSQSLQEHIAVPLTTVSNQTQSERPPRRVRSKRSVPSVPQASIPDLPRGAAGWKVAVRQWEEVDPLTGYALKDWPKSWYTGGMRLVNQQKRFTRRIITEAFVR</sequence>
<dbReference type="GO" id="GO:0006310">
    <property type="term" value="P:DNA recombination"/>
    <property type="evidence" value="ECO:0007669"/>
    <property type="project" value="UniProtKB-KW"/>
</dbReference>
<dbReference type="OMA" id="LSVIRWW"/>
<dbReference type="HOGENOM" id="CLU_013901_1_1_1"/>
<dbReference type="KEGG" id="gtr:GLOTRDRAFT_27428"/>
<gene>
    <name evidence="3" type="ORF">GLOTRDRAFT_27428</name>
</gene>
<proteinExistence type="predicted"/>
<keyword evidence="4" id="KW-1185">Reference proteome</keyword>
<feature type="compositionally biased region" description="Polar residues" evidence="2">
    <location>
        <begin position="520"/>
        <end position="529"/>
    </location>
</feature>
<evidence type="ECO:0000256" key="2">
    <source>
        <dbReference type="SAM" id="MobiDB-lite"/>
    </source>
</evidence>
<dbReference type="AlphaFoldDB" id="S7Q535"/>
<dbReference type="Gene3D" id="1.10.443.10">
    <property type="entry name" value="Intergrase catalytic core"/>
    <property type="match status" value="1"/>
</dbReference>
<dbReference type="Proteomes" id="UP000030669">
    <property type="component" value="Unassembled WGS sequence"/>
</dbReference>
<dbReference type="InterPro" id="IPR013762">
    <property type="entry name" value="Integrase-like_cat_sf"/>
</dbReference>
<dbReference type="GeneID" id="19305215"/>
<dbReference type="InterPro" id="IPR011010">
    <property type="entry name" value="DNA_brk_join_enz"/>
</dbReference>
<organism evidence="3 4">
    <name type="scientific">Gloeophyllum trabeum (strain ATCC 11539 / FP-39264 / Madison 617)</name>
    <name type="common">Brown rot fungus</name>
    <dbReference type="NCBI Taxonomy" id="670483"/>
    <lineage>
        <taxon>Eukaryota</taxon>
        <taxon>Fungi</taxon>
        <taxon>Dikarya</taxon>
        <taxon>Basidiomycota</taxon>
        <taxon>Agaricomycotina</taxon>
        <taxon>Agaricomycetes</taxon>
        <taxon>Gloeophyllales</taxon>
        <taxon>Gloeophyllaceae</taxon>
        <taxon>Gloeophyllum</taxon>
    </lineage>
</organism>
<feature type="non-terminal residue" evidence="3">
    <location>
        <position position="1"/>
    </location>
</feature>
<keyword evidence="1" id="KW-0233">DNA recombination</keyword>
<reference evidence="3 4" key="1">
    <citation type="journal article" date="2012" name="Science">
        <title>The Paleozoic origin of enzymatic lignin decomposition reconstructed from 31 fungal genomes.</title>
        <authorList>
            <person name="Floudas D."/>
            <person name="Binder M."/>
            <person name="Riley R."/>
            <person name="Barry K."/>
            <person name="Blanchette R.A."/>
            <person name="Henrissat B."/>
            <person name="Martinez A.T."/>
            <person name="Otillar R."/>
            <person name="Spatafora J.W."/>
            <person name="Yadav J.S."/>
            <person name="Aerts A."/>
            <person name="Benoit I."/>
            <person name="Boyd A."/>
            <person name="Carlson A."/>
            <person name="Copeland A."/>
            <person name="Coutinho P.M."/>
            <person name="de Vries R.P."/>
            <person name="Ferreira P."/>
            <person name="Findley K."/>
            <person name="Foster B."/>
            <person name="Gaskell J."/>
            <person name="Glotzer D."/>
            <person name="Gorecki P."/>
            <person name="Heitman J."/>
            <person name="Hesse C."/>
            <person name="Hori C."/>
            <person name="Igarashi K."/>
            <person name="Jurgens J.A."/>
            <person name="Kallen N."/>
            <person name="Kersten P."/>
            <person name="Kohler A."/>
            <person name="Kuees U."/>
            <person name="Kumar T.K.A."/>
            <person name="Kuo A."/>
            <person name="LaButti K."/>
            <person name="Larrondo L.F."/>
            <person name="Lindquist E."/>
            <person name="Ling A."/>
            <person name="Lombard V."/>
            <person name="Lucas S."/>
            <person name="Lundell T."/>
            <person name="Martin R."/>
            <person name="McLaughlin D.J."/>
            <person name="Morgenstern I."/>
            <person name="Morin E."/>
            <person name="Murat C."/>
            <person name="Nagy L.G."/>
            <person name="Nolan M."/>
            <person name="Ohm R.A."/>
            <person name="Patyshakuliyeva A."/>
            <person name="Rokas A."/>
            <person name="Ruiz-Duenas F.J."/>
            <person name="Sabat G."/>
            <person name="Salamov A."/>
            <person name="Samejima M."/>
            <person name="Schmutz J."/>
            <person name="Slot J.C."/>
            <person name="St John F."/>
            <person name="Stenlid J."/>
            <person name="Sun H."/>
            <person name="Sun S."/>
            <person name="Syed K."/>
            <person name="Tsang A."/>
            <person name="Wiebenga A."/>
            <person name="Young D."/>
            <person name="Pisabarro A."/>
            <person name="Eastwood D.C."/>
            <person name="Martin F."/>
            <person name="Cullen D."/>
            <person name="Grigoriev I.V."/>
            <person name="Hibbett D.S."/>
        </authorList>
    </citation>
    <scope>NUCLEOTIDE SEQUENCE [LARGE SCALE GENOMIC DNA]</scope>
    <source>
        <strain evidence="3 4">ATCC 11539</strain>
    </source>
</reference>
<evidence type="ECO:0008006" key="5">
    <source>
        <dbReference type="Google" id="ProtNLM"/>
    </source>
</evidence>
<dbReference type="RefSeq" id="XP_007866080.1">
    <property type="nucleotide sequence ID" value="XM_007867889.2"/>
</dbReference>
<feature type="region of interest" description="Disordered" evidence="2">
    <location>
        <begin position="520"/>
        <end position="549"/>
    </location>
</feature>
<dbReference type="eggNOG" id="ENOG502S6NK">
    <property type="taxonomic scope" value="Eukaryota"/>
</dbReference>
<feature type="non-terminal residue" evidence="3">
    <location>
        <position position="609"/>
    </location>
</feature>
<evidence type="ECO:0000256" key="1">
    <source>
        <dbReference type="ARBA" id="ARBA00023172"/>
    </source>
</evidence>
<protein>
    <recommendedName>
        <fullName evidence="5">DNA breaking-rejoining enzyme</fullName>
    </recommendedName>
</protein>
<name>S7Q535_GLOTA</name>
<accession>S7Q535</accession>
<dbReference type="EMBL" id="KB469302">
    <property type="protein sequence ID" value="EPQ55141.1"/>
    <property type="molecule type" value="Genomic_DNA"/>
</dbReference>